<gene>
    <name evidence="3" type="primary">gp_16557</name>
</gene>
<dbReference type="InterPro" id="IPR044038">
    <property type="entry name" value="dATP/dGTP_diPOhydrolase_N"/>
</dbReference>
<feature type="compositionally biased region" description="Low complexity" evidence="1">
    <location>
        <begin position="229"/>
        <end position="247"/>
    </location>
</feature>
<evidence type="ECO:0000313" key="3">
    <source>
        <dbReference type="EMBL" id="QWM89787.1"/>
    </source>
</evidence>
<dbReference type="GeneID" id="75692039"/>
<protein>
    <recommendedName>
        <fullName evidence="2">dATP/dGTP diphosphohydrolase N-terminal domain-containing protein</fullName>
    </recommendedName>
</protein>
<feature type="domain" description="dATP/dGTP diphosphohydrolase N-terminal" evidence="2">
    <location>
        <begin position="4"/>
        <end position="93"/>
    </location>
</feature>
<feature type="region of interest" description="Disordered" evidence="1">
    <location>
        <begin position="216"/>
        <end position="247"/>
    </location>
</feature>
<dbReference type="Proteomes" id="UP000827562">
    <property type="component" value="Segment"/>
</dbReference>
<dbReference type="EMBL" id="MZ130482">
    <property type="protein sequence ID" value="QWM89787.1"/>
    <property type="molecule type" value="Genomic_DNA"/>
</dbReference>
<dbReference type="RefSeq" id="YP_010359359.1">
    <property type="nucleotide sequence ID" value="NC_062772.1"/>
</dbReference>
<reference evidence="3 4" key="1">
    <citation type="submission" date="2021-04" db="EMBL/GenBank/DDBJ databases">
        <authorList>
            <person name="Shkoporov A.N."/>
            <person name="Stockdale S.R."/>
            <person name="Guerin E."/>
            <person name="Ross R.P."/>
            <person name="Hill C."/>
        </authorList>
    </citation>
    <scope>NUCLEOTIDE SEQUENCE [LARGE SCALE GENOMIC DNA]</scope>
    <source>
        <strain evidence="4">cr77_1</strain>
    </source>
</reference>
<keyword evidence="4" id="KW-1185">Reference proteome</keyword>
<name>A0AAE7V444_9CAUD</name>
<evidence type="ECO:0000259" key="2">
    <source>
        <dbReference type="Pfam" id="PF18909"/>
    </source>
</evidence>
<evidence type="ECO:0000313" key="4">
    <source>
        <dbReference type="Proteomes" id="UP000827562"/>
    </source>
</evidence>
<accession>A0AAE7V444</accession>
<dbReference type="Pfam" id="PF18909">
    <property type="entry name" value="dGTP_diPhyd_N"/>
    <property type="match status" value="1"/>
</dbReference>
<evidence type="ECO:0000256" key="1">
    <source>
        <dbReference type="SAM" id="MobiDB-lite"/>
    </source>
</evidence>
<dbReference type="KEGG" id="vg:75692039"/>
<proteinExistence type="predicted"/>
<sequence>MDMKNDRKDDKTRWELMPLDCLEDIARVYTEGAKKYDDNTWQNLENGYERYKGALLRHLYAAESEIFDEETGCRHLAQVAWNAIALLWISKHREGDIAPEAARKQKLIDDFWEVMDAYNEIIKADCDAISSKEQKYMFTDKQINKAIKKCPLDNIKIYYREIFNYDGKAEESKDRDGRFVYTLEAQYKGDPVLRSNLLRRELINFLKNAVEEIEYERNKHRRETGPDINESTSNSTVSETDTTGYES</sequence>
<organism evidence="3 4">
    <name type="scientific">uncultured phage cr77_1</name>
    <dbReference type="NCBI Taxonomy" id="2986410"/>
    <lineage>
        <taxon>Viruses</taxon>
        <taxon>Duplodnaviria</taxon>
        <taxon>Heunggongvirae</taxon>
        <taxon>Uroviricota</taxon>
        <taxon>Caudoviricetes</taxon>
        <taxon>Crassvirales</taxon>
        <taxon>Suoliviridae</taxon>
        <taxon>Boorivirinae</taxon>
        <taxon>Canhaevirus</taxon>
        <taxon>Canhaevirus faecalis</taxon>
    </lineage>
</organism>